<name>A0ABV3RAQ8_9SPHN</name>
<dbReference type="EMBL" id="JBFNXR010000021">
    <property type="protein sequence ID" value="MEW9854615.1"/>
    <property type="molecule type" value="Genomic_DNA"/>
</dbReference>
<evidence type="ECO:0000313" key="4">
    <source>
        <dbReference type="Proteomes" id="UP001556118"/>
    </source>
</evidence>
<evidence type="ECO:0000256" key="1">
    <source>
        <dbReference type="SAM" id="MobiDB-lite"/>
    </source>
</evidence>
<reference evidence="3 4" key="1">
    <citation type="submission" date="2024-06" db="EMBL/GenBank/DDBJ databases">
        <title>Novosphingobium rhizovicinus M1R2S20.</title>
        <authorList>
            <person name="Sun J.-Q."/>
        </authorList>
    </citation>
    <scope>NUCLEOTIDE SEQUENCE [LARGE SCALE GENOMIC DNA]</scope>
    <source>
        <strain evidence="3 4">M1R2S20</strain>
    </source>
</reference>
<feature type="region of interest" description="Disordered" evidence="1">
    <location>
        <begin position="20"/>
        <end position="42"/>
    </location>
</feature>
<sequence length="109" mass="11284">MKLLLAAAAFAISTPALAQNAHADHHGSHAHHAVQSNTSKTDTCTAEHAAMGHCKPAQPSGHQHQADHQGECCQQDAQGKMTCCDKAQAPAKDCCADKAEASTGEHAGH</sequence>
<organism evidence="3 4">
    <name type="scientific">Novosphingobium rhizovicinum</name>
    <dbReference type="NCBI Taxonomy" id="3228928"/>
    <lineage>
        <taxon>Bacteria</taxon>
        <taxon>Pseudomonadati</taxon>
        <taxon>Pseudomonadota</taxon>
        <taxon>Alphaproteobacteria</taxon>
        <taxon>Sphingomonadales</taxon>
        <taxon>Sphingomonadaceae</taxon>
        <taxon>Novosphingobium</taxon>
    </lineage>
</organism>
<feature type="chain" id="PRO_5045807900" evidence="2">
    <location>
        <begin position="19"/>
        <end position="109"/>
    </location>
</feature>
<evidence type="ECO:0000313" key="3">
    <source>
        <dbReference type="EMBL" id="MEW9854615.1"/>
    </source>
</evidence>
<keyword evidence="4" id="KW-1185">Reference proteome</keyword>
<comment type="caution">
    <text evidence="3">The sequence shown here is derived from an EMBL/GenBank/DDBJ whole genome shotgun (WGS) entry which is preliminary data.</text>
</comment>
<evidence type="ECO:0000256" key="2">
    <source>
        <dbReference type="SAM" id="SignalP"/>
    </source>
</evidence>
<dbReference type="RefSeq" id="WP_367770798.1">
    <property type="nucleotide sequence ID" value="NZ_JBFNXR010000021.1"/>
</dbReference>
<dbReference type="Proteomes" id="UP001556118">
    <property type="component" value="Unassembled WGS sequence"/>
</dbReference>
<feature type="signal peptide" evidence="2">
    <location>
        <begin position="1"/>
        <end position="18"/>
    </location>
</feature>
<gene>
    <name evidence="3" type="ORF">ABUH87_05410</name>
</gene>
<protein>
    <submittedName>
        <fullName evidence="3">Uncharacterized protein</fullName>
    </submittedName>
</protein>
<accession>A0ABV3RAQ8</accession>
<proteinExistence type="predicted"/>
<keyword evidence="2" id="KW-0732">Signal</keyword>